<accession>A0A6S6U348</accession>
<feature type="transmembrane region" description="Helical" evidence="5">
    <location>
        <begin position="175"/>
        <end position="193"/>
    </location>
</feature>
<keyword evidence="3 5" id="KW-1133">Transmembrane helix</keyword>
<organism evidence="7">
    <name type="scientific">uncultured Thiotrichaceae bacterium</name>
    <dbReference type="NCBI Taxonomy" id="298394"/>
    <lineage>
        <taxon>Bacteria</taxon>
        <taxon>Pseudomonadati</taxon>
        <taxon>Pseudomonadota</taxon>
        <taxon>Gammaproteobacteria</taxon>
        <taxon>Thiotrichales</taxon>
        <taxon>Thiotrichaceae</taxon>
        <taxon>environmental samples</taxon>
    </lineage>
</organism>
<evidence type="ECO:0000259" key="6">
    <source>
        <dbReference type="Pfam" id="PF04932"/>
    </source>
</evidence>
<reference evidence="7" key="1">
    <citation type="submission" date="2020-01" db="EMBL/GenBank/DDBJ databases">
        <authorList>
            <person name="Meier V. D."/>
            <person name="Meier V D."/>
        </authorList>
    </citation>
    <scope>NUCLEOTIDE SEQUENCE</scope>
    <source>
        <strain evidence="7">HLG_WM_MAG_07</strain>
    </source>
</reference>
<feature type="transmembrane region" description="Helical" evidence="5">
    <location>
        <begin position="83"/>
        <end position="102"/>
    </location>
</feature>
<feature type="domain" description="O-antigen ligase-related" evidence="6">
    <location>
        <begin position="203"/>
        <end position="337"/>
    </location>
</feature>
<dbReference type="EMBL" id="CACVAY010000103">
    <property type="protein sequence ID" value="CAA6821129.1"/>
    <property type="molecule type" value="Genomic_DNA"/>
</dbReference>
<gene>
    <name evidence="7" type="ORF">HELGO_WM6021</name>
</gene>
<evidence type="ECO:0000256" key="2">
    <source>
        <dbReference type="ARBA" id="ARBA00022692"/>
    </source>
</evidence>
<feature type="transmembrane region" description="Helical" evidence="5">
    <location>
        <begin position="58"/>
        <end position="77"/>
    </location>
</feature>
<keyword evidence="2 5" id="KW-0812">Transmembrane</keyword>
<proteinExistence type="predicted"/>
<dbReference type="PANTHER" id="PTHR37422:SF17">
    <property type="entry name" value="O-ANTIGEN LIGASE"/>
    <property type="match status" value="1"/>
</dbReference>
<dbReference type="InterPro" id="IPR007016">
    <property type="entry name" value="O-antigen_ligase-rel_domated"/>
</dbReference>
<protein>
    <recommendedName>
        <fullName evidence="6">O-antigen ligase-related domain-containing protein</fullName>
    </recommendedName>
</protein>
<evidence type="ECO:0000313" key="7">
    <source>
        <dbReference type="EMBL" id="CAA6821129.1"/>
    </source>
</evidence>
<evidence type="ECO:0000256" key="5">
    <source>
        <dbReference type="SAM" id="Phobius"/>
    </source>
</evidence>
<feature type="transmembrane region" description="Helical" evidence="5">
    <location>
        <begin position="29"/>
        <end position="46"/>
    </location>
</feature>
<feature type="transmembrane region" description="Helical" evidence="5">
    <location>
        <begin position="200"/>
        <end position="221"/>
    </location>
</feature>
<dbReference type="PANTHER" id="PTHR37422">
    <property type="entry name" value="TEICHURONIC ACID BIOSYNTHESIS PROTEIN TUAE"/>
    <property type="match status" value="1"/>
</dbReference>
<dbReference type="InterPro" id="IPR051533">
    <property type="entry name" value="WaaL-like"/>
</dbReference>
<dbReference type="Pfam" id="PF04932">
    <property type="entry name" value="Wzy_C"/>
    <property type="match status" value="1"/>
</dbReference>
<sequence>MIKALAALFVLSIFIPVEFYFSAGGLRLELYRIVLILTLIYAFINFKELLEQADLVDILLVSFTLLATMSFIANHGLQKGIESAGIFIIEVLGAFYLARFFITTPKRFFQINIAFVVILTLLAGFSVYESFFKHRILHEWATAVTGHNSLDPSLFTHYYIRNGIMRATNVFAHPILYGTVTAIFFPFAILLMLHAFRGRYIVTSVALFASMLLTLSSAPLLSTVFQASGALLTNFWNGARRFWMSLAFIGISVALLISTISNRGFFAILISHLTFNPNTGYYRLFQWRYATDDILENPLLGIGVSEWSRPEWLNYSIDSFWLLMTMQHGIPAGILLLVCSIYLLFHVMNRLHTHHELYRWMINAWLLSFMALILIGFTVDYFGKLQPLFFFTMGAIGWIRYPGLKEKIGHLAWLHQRKG</sequence>
<keyword evidence="4 5" id="KW-0472">Membrane</keyword>
<dbReference type="GO" id="GO:0016020">
    <property type="term" value="C:membrane"/>
    <property type="evidence" value="ECO:0007669"/>
    <property type="project" value="UniProtKB-SubCell"/>
</dbReference>
<evidence type="ECO:0000256" key="3">
    <source>
        <dbReference type="ARBA" id="ARBA00022989"/>
    </source>
</evidence>
<feature type="transmembrane region" description="Helical" evidence="5">
    <location>
        <begin position="320"/>
        <end position="345"/>
    </location>
</feature>
<evidence type="ECO:0000256" key="4">
    <source>
        <dbReference type="ARBA" id="ARBA00023136"/>
    </source>
</evidence>
<comment type="subcellular location">
    <subcellularLocation>
        <location evidence="1">Membrane</location>
        <topology evidence="1">Multi-pass membrane protein</topology>
    </subcellularLocation>
</comment>
<feature type="transmembrane region" description="Helical" evidence="5">
    <location>
        <begin position="241"/>
        <end position="258"/>
    </location>
</feature>
<dbReference type="AlphaFoldDB" id="A0A6S6U348"/>
<feature type="transmembrane region" description="Helical" evidence="5">
    <location>
        <begin position="357"/>
        <end position="379"/>
    </location>
</feature>
<feature type="transmembrane region" description="Helical" evidence="5">
    <location>
        <begin position="109"/>
        <end position="128"/>
    </location>
</feature>
<name>A0A6S6U348_9GAMM</name>
<evidence type="ECO:0000256" key="1">
    <source>
        <dbReference type="ARBA" id="ARBA00004141"/>
    </source>
</evidence>